<dbReference type="EMBL" id="BARS01051924">
    <property type="protein sequence ID" value="GAG49940.1"/>
    <property type="molecule type" value="Genomic_DNA"/>
</dbReference>
<keyword evidence="1" id="KW-0812">Transmembrane</keyword>
<comment type="caution">
    <text evidence="2">The sequence shown here is derived from an EMBL/GenBank/DDBJ whole genome shotgun (WGS) entry which is preliminary data.</text>
</comment>
<organism evidence="2">
    <name type="scientific">marine sediment metagenome</name>
    <dbReference type="NCBI Taxonomy" id="412755"/>
    <lineage>
        <taxon>unclassified sequences</taxon>
        <taxon>metagenomes</taxon>
        <taxon>ecological metagenomes</taxon>
    </lineage>
</organism>
<dbReference type="AlphaFoldDB" id="X0Y2K6"/>
<proteinExistence type="predicted"/>
<keyword evidence="1" id="KW-1133">Transmembrane helix</keyword>
<gene>
    <name evidence="2" type="ORF">S01H1_77272</name>
</gene>
<name>X0Y2K6_9ZZZZ</name>
<accession>X0Y2K6</accession>
<reference evidence="2" key="1">
    <citation type="journal article" date="2014" name="Front. Microbiol.">
        <title>High frequency of phylogenetically diverse reductive dehalogenase-homologous genes in deep subseafloor sedimentary metagenomes.</title>
        <authorList>
            <person name="Kawai M."/>
            <person name="Futagami T."/>
            <person name="Toyoda A."/>
            <person name="Takaki Y."/>
            <person name="Nishi S."/>
            <person name="Hori S."/>
            <person name="Arai W."/>
            <person name="Tsubouchi T."/>
            <person name="Morono Y."/>
            <person name="Uchiyama I."/>
            <person name="Ito T."/>
            <person name="Fujiyama A."/>
            <person name="Inagaki F."/>
            <person name="Takami H."/>
        </authorList>
    </citation>
    <scope>NUCLEOTIDE SEQUENCE</scope>
    <source>
        <strain evidence="2">Expedition CK06-06</strain>
    </source>
</reference>
<protein>
    <submittedName>
        <fullName evidence="2">Uncharacterized protein</fullName>
    </submittedName>
</protein>
<feature type="transmembrane region" description="Helical" evidence="1">
    <location>
        <begin position="6"/>
        <end position="23"/>
    </location>
</feature>
<keyword evidence="1" id="KW-0472">Membrane</keyword>
<evidence type="ECO:0000256" key="1">
    <source>
        <dbReference type="SAM" id="Phobius"/>
    </source>
</evidence>
<evidence type="ECO:0000313" key="2">
    <source>
        <dbReference type="EMBL" id="GAG49940.1"/>
    </source>
</evidence>
<sequence length="42" mass="5156">NEFFILRLLCELVYFGVFISFRIRNSKIKRPLITNRKENFGY</sequence>
<feature type="non-terminal residue" evidence="2">
    <location>
        <position position="1"/>
    </location>
</feature>